<keyword evidence="3" id="KW-1185">Reference proteome</keyword>
<evidence type="ECO:0000313" key="3">
    <source>
        <dbReference type="Proteomes" id="UP001153714"/>
    </source>
</evidence>
<reference evidence="2" key="1">
    <citation type="submission" date="2021-12" db="EMBL/GenBank/DDBJ databases">
        <authorList>
            <person name="King R."/>
        </authorList>
    </citation>
    <scope>NUCLEOTIDE SEQUENCE</scope>
</reference>
<dbReference type="Pfam" id="PF03392">
    <property type="entry name" value="OS-D"/>
    <property type="match status" value="1"/>
</dbReference>
<accession>A0A9N9RFD2</accession>
<proteinExistence type="predicted"/>
<evidence type="ECO:0008006" key="4">
    <source>
        <dbReference type="Google" id="ProtNLM"/>
    </source>
</evidence>
<dbReference type="InterPro" id="IPR036682">
    <property type="entry name" value="OS_D_A10/PebIII_sf"/>
</dbReference>
<dbReference type="Proteomes" id="UP001153714">
    <property type="component" value="Chromosome 8"/>
</dbReference>
<name>A0A9N9RFD2_9NEOP</name>
<dbReference type="SUPFAM" id="SSF100910">
    <property type="entry name" value="Chemosensory protein Csp2"/>
    <property type="match status" value="1"/>
</dbReference>
<organism evidence="2 3">
    <name type="scientific">Diatraea saccharalis</name>
    <name type="common">sugarcane borer</name>
    <dbReference type="NCBI Taxonomy" id="40085"/>
    <lineage>
        <taxon>Eukaryota</taxon>
        <taxon>Metazoa</taxon>
        <taxon>Ecdysozoa</taxon>
        <taxon>Arthropoda</taxon>
        <taxon>Hexapoda</taxon>
        <taxon>Insecta</taxon>
        <taxon>Pterygota</taxon>
        <taxon>Neoptera</taxon>
        <taxon>Endopterygota</taxon>
        <taxon>Lepidoptera</taxon>
        <taxon>Glossata</taxon>
        <taxon>Ditrysia</taxon>
        <taxon>Pyraloidea</taxon>
        <taxon>Crambidae</taxon>
        <taxon>Crambinae</taxon>
        <taxon>Diatraea</taxon>
    </lineage>
</organism>
<dbReference type="AlphaFoldDB" id="A0A9N9RFD2"/>
<dbReference type="OrthoDB" id="7324955at2759"/>
<evidence type="ECO:0000313" key="2">
    <source>
        <dbReference type="EMBL" id="CAG9795820.1"/>
    </source>
</evidence>
<gene>
    <name evidence="2" type="ORF">DIATSA_LOCUS13059</name>
</gene>
<sequence length="119" mass="14198">MKFITLCFLAVVTVTCALPYEKEDSYNVDETLENRRVLLPYLKCALDQGKCTANMKDMKKDIRKSLTYKCVECTEKERRDSRKVIKHLINKENDYWQQIVAKYDPERKVSDDFEKEFKE</sequence>
<dbReference type="InterPro" id="IPR005055">
    <property type="entry name" value="A10/PebIII"/>
</dbReference>
<protein>
    <recommendedName>
        <fullName evidence="4">Chemosensory protein</fullName>
    </recommendedName>
</protein>
<dbReference type="PANTHER" id="PTHR11257">
    <property type="entry name" value="CHEMOSENSORY PROTEIN-RELATED"/>
    <property type="match status" value="1"/>
</dbReference>
<feature type="signal peptide" evidence="1">
    <location>
        <begin position="1"/>
        <end position="17"/>
    </location>
</feature>
<evidence type="ECO:0000256" key="1">
    <source>
        <dbReference type="SAM" id="SignalP"/>
    </source>
</evidence>
<dbReference type="Gene3D" id="1.10.2080.10">
    <property type="entry name" value="Insect odorant-binding protein A10/Ejaculatory bulb-specific protein 3"/>
    <property type="match status" value="1"/>
</dbReference>
<reference evidence="2" key="2">
    <citation type="submission" date="2022-10" db="EMBL/GenBank/DDBJ databases">
        <authorList>
            <consortium name="ENA_rothamsted_submissions"/>
            <consortium name="culmorum"/>
            <person name="King R."/>
        </authorList>
    </citation>
    <scope>NUCLEOTIDE SEQUENCE</scope>
</reference>
<feature type="chain" id="PRO_5040317402" description="Chemosensory protein" evidence="1">
    <location>
        <begin position="18"/>
        <end position="119"/>
    </location>
</feature>
<dbReference type="PANTHER" id="PTHR11257:SF12">
    <property type="entry name" value="EJACULATORY BULB-SPECIFIC PROTEIN 3-RELATED"/>
    <property type="match status" value="1"/>
</dbReference>
<dbReference type="EMBL" id="OU893339">
    <property type="protein sequence ID" value="CAG9795820.1"/>
    <property type="molecule type" value="Genomic_DNA"/>
</dbReference>
<keyword evidence="1" id="KW-0732">Signal</keyword>